<evidence type="ECO:0000256" key="4">
    <source>
        <dbReference type="ARBA" id="ARBA00023163"/>
    </source>
</evidence>
<dbReference type="Gene3D" id="1.10.1740.10">
    <property type="match status" value="1"/>
</dbReference>
<dbReference type="InterPro" id="IPR036388">
    <property type="entry name" value="WH-like_DNA-bd_sf"/>
</dbReference>
<comment type="caution">
    <text evidence="7">The sequence shown here is derived from an EMBL/GenBank/DDBJ whole genome shotgun (WGS) entry which is preliminary data.</text>
</comment>
<dbReference type="Gene3D" id="1.10.10.10">
    <property type="entry name" value="Winged helix-like DNA-binding domain superfamily/Winged helix DNA-binding domain"/>
    <property type="match status" value="1"/>
</dbReference>
<evidence type="ECO:0000256" key="1">
    <source>
        <dbReference type="ARBA" id="ARBA00010641"/>
    </source>
</evidence>
<keyword evidence="4" id="KW-0804">Transcription</keyword>
<dbReference type="AlphaFoldDB" id="A0A1S9P945"/>
<evidence type="ECO:0000259" key="6">
    <source>
        <dbReference type="Pfam" id="PF08281"/>
    </source>
</evidence>
<evidence type="ECO:0000313" key="7">
    <source>
        <dbReference type="EMBL" id="OOQ57128.1"/>
    </source>
</evidence>
<dbReference type="GO" id="GO:0016987">
    <property type="term" value="F:sigma factor activity"/>
    <property type="evidence" value="ECO:0007669"/>
    <property type="project" value="UniProtKB-KW"/>
</dbReference>
<keyword evidence="3" id="KW-0731">Sigma factor</keyword>
<protein>
    <recommendedName>
        <fullName evidence="9">RNA polymerase sigma-70 factor</fullName>
    </recommendedName>
</protein>
<dbReference type="STRING" id="1792845.BC343_16540"/>
<comment type="similarity">
    <text evidence="1">Belongs to the sigma-70 factor family. ECF subfamily.</text>
</comment>
<evidence type="ECO:0000313" key="8">
    <source>
        <dbReference type="Proteomes" id="UP000189739"/>
    </source>
</evidence>
<feature type="domain" description="RNA polymerase sigma factor 70 region 4 type 2" evidence="6">
    <location>
        <begin position="123"/>
        <end position="174"/>
    </location>
</feature>
<dbReference type="GO" id="GO:0003677">
    <property type="term" value="F:DNA binding"/>
    <property type="evidence" value="ECO:0007669"/>
    <property type="project" value="InterPro"/>
</dbReference>
<dbReference type="NCBIfam" id="TIGR02985">
    <property type="entry name" value="Sig70_bacteroi1"/>
    <property type="match status" value="1"/>
</dbReference>
<dbReference type="InterPro" id="IPR013324">
    <property type="entry name" value="RNA_pol_sigma_r3/r4-like"/>
</dbReference>
<dbReference type="PANTHER" id="PTHR43133">
    <property type="entry name" value="RNA POLYMERASE ECF-TYPE SIGMA FACTO"/>
    <property type="match status" value="1"/>
</dbReference>
<evidence type="ECO:0000259" key="5">
    <source>
        <dbReference type="Pfam" id="PF04542"/>
    </source>
</evidence>
<dbReference type="InterPro" id="IPR039425">
    <property type="entry name" value="RNA_pol_sigma-70-like"/>
</dbReference>
<proteinExistence type="inferred from homology"/>
<dbReference type="InterPro" id="IPR013325">
    <property type="entry name" value="RNA_pol_sigma_r2"/>
</dbReference>
<dbReference type="Pfam" id="PF04542">
    <property type="entry name" value="Sigma70_r2"/>
    <property type="match status" value="1"/>
</dbReference>
<dbReference type="InterPro" id="IPR014327">
    <property type="entry name" value="RNA_pol_sigma70_bacteroid"/>
</dbReference>
<dbReference type="Proteomes" id="UP000189739">
    <property type="component" value="Unassembled WGS sequence"/>
</dbReference>
<accession>A0A1S9P945</accession>
<dbReference type="PANTHER" id="PTHR43133:SF46">
    <property type="entry name" value="RNA POLYMERASE SIGMA-70 FACTOR ECF SUBFAMILY"/>
    <property type="match status" value="1"/>
</dbReference>
<dbReference type="SUPFAM" id="SSF88659">
    <property type="entry name" value="Sigma3 and sigma4 domains of RNA polymerase sigma factors"/>
    <property type="match status" value="1"/>
</dbReference>
<sequence>MPIDLKSDAALWDAVRHGDEWAFNALFNRYWVRLYNTCNRYLKNRETSEELVHDIFLNLWNRRADLEIRSFEHYLLNAVRYQAYNHIRTKKLSVIYLDDTAAIESAGANKADERIHQQDLELEVYNYLHALPKRCQEIFQLSRFNSLSNDEIAAQLGISKRSVENQITVALKHLRMCLKQTISLAVFFGLIR</sequence>
<dbReference type="Pfam" id="PF08281">
    <property type="entry name" value="Sigma70_r4_2"/>
    <property type="match status" value="1"/>
</dbReference>
<keyword evidence="2" id="KW-0805">Transcription regulation</keyword>
<gene>
    <name evidence="7" type="ORF">BC343_16540</name>
</gene>
<evidence type="ECO:0000256" key="2">
    <source>
        <dbReference type="ARBA" id="ARBA00023015"/>
    </source>
</evidence>
<dbReference type="SUPFAM" id="SSF88946">
    <property type="entry name" value="Sigma2 domain of RNA polymerase sigma factors"/>
    <property type="match status" value="1"/>
</dbReference>
<dbReference type="OrthoDB" id="665981at2"/>
<reference evidence="7 8" key="1">
    <citation type="submission" date="2016-07" db="EMBL/GenBank/DDBJ databases">
        <title>Genomic analysis of zinc-resistant bacterium Mucilaginibacter pedocola TBZ30.</title>
        <authorList>
            <person name="Huang J."/>
            <person name="Tang J."/>
        </authorList>
    </citation>
    <scope>NUCLEOTIDE SEQUENCE [LARGE SCALE GENOMIC DNA]</scope>
    <source>
        <strain evidence="7 8">TBZ30</strain>
    </source>
</reference>
<organism evidence="7 8">
    <name type="scientific">Mucilaginibacter pedocola</name>
    <dbReference type="NCBI Taxonomy" id="1792845"/>
    <lineage>
        <taxon>Bacteria</taxon>
        <taxon>Pseudomonadati</taxon>
        <taxon>Bacteroidota</taxon>
        <taxon>Sphingobacteriia</taxon>
        <taxon>Sphingobacteriales</taxon>
        <taxon>Sphingobacteriaceae</taxon>
        <taxon>Mucilaginibacter</taxon>
    </lineage>
</organism>
<dbReference type="InterPro" id="IPR013249">
    <property type="entry name" value="RNA_pol_sigma70_r4_t2"/>
</dbReference>
<dbReference type="GO" id="GO:0006352">
    <property type="term" value="P:DNA-templated transcription initiation"/>
    <property type="evidence" value="ECO:0007669"/>
    <property type="project" value="InterPro"/>
</dbReference>
<keyword evidence="8" id="KW-1185">Reference proteome</keyword>
<evidence type="ECO:0008006" key="9">
    <source>
        <dbReference type="Google" id="ProtNLM"/>
    </source>
</evidence>
<feature type="domain" description="RNA polymerase sigma-70 region 2" evidence="5">
    <location>
        <begin position="26"/>
        <end position="91"/>
    </location>
</feature>
<dbReference type="EMBL" id="MBTF01000037">
    <property type="protein sequence ID" value="OOQ57128.1"/>
    <property type="molecule type" value="Genomic_DNA"/>
</dbReference>
<dbReference type="InterPro" id="IPR007627">
    <property type="entry name" value="RNA_pol_sigma70_r2"/>
</dbReference>
<name>A0A1S9P945_9SPHI</name>
<dbReference type="RefSeq" id="WP_078351002.1">
    <property type="nucleotide sequence ID" value="NZ_MBTF01000037.1"/>
</dbReference>
<evidence type="ECO:0000256" key="3">
    <source>
        <dbReference type="ARBA" id="ARBA00023082"/>
    </source>
</evidence>
<dbReference type="InterPro" id="IPR014284">
    <property type="entry name" value="RNA_pol_sigma-70_dom"/>
</dbReference>
<dbReference type="NCBIfam" id="TIGR02937">
    <property type="entry name" value="sigma70-ECF"/>
    <property type="match status" value="1"/>
</dbReference>